<evidence type="ECO:0000313" key="4">
    <source>
        <dbReference type="EMBL" id="ELT92628.1"/>
    </source>
</evidence>
<evidence type="ECO:0000256" key="2">
    <source>
        <dbReference type="SAM" id="SignalP"/>
    </source>
</evidence>
<dbReference type="GO" id="GO:0016747">
    <property type="term" value="F:acyltransferase activity, transferring groups other than amino-acyl groups"/>
    <property type="evidence" value="ECO:0007669"/>
    <property type="project" value="InterPro"/>
</dbReference>
<feature type="signal peptide" evidence="2">
    <location>
        <begin position="1"/>
        <end position="19"/>
    </location>
</feature>
<feature type="chain" id="PRO_5008786952" description="Acyltransferase 3 domain-containing protein" evidence="2">
    <location>
        <begin position="20"/>
        <end position="378"/>
    </location>
</feature>
<dbReference type="HOGENOM" id="CLU_007874_0_3_1"/>
<keyword evidence="6" id="KW-1185">Reference proteome</keyword>
<reference evidence="6" key="1">
    <citation type="submission" date="2012-12" db="EMBL/GenBank/DDBJ databases">
        <authorList>
            <person name="Hellsten U."/>
            <person name="Grimwood J."/>
            <person name="Chapman J.A."/>
            <person name="Shapiro H."/>
            <person name="Aerts A."/>
            <person name="Otillar R.P."/>
            <person name="Terry A.Y."/>
            <person name="Boore J.L."/>
            <person name="Simakov O."/>
            <person name="Marletaz F."/>
            <person name="Cho S.-J."/>
            <person name="Edsinger-Gonzales E."/>
            <person name="Havlak P."/>
            <person name="Kuo D.-H."/>
            <person name="Larsson T."/>
            <person name="Lv J."/>
            <person name="Arendt D."/>
            <person name="Savage R."/>
            <person name="Osoegawa K."/>
            <person name="de Jong P."/>
            <person name="Lindberg D.R."/>
            <person name="Seaver E.C."/>
            <person name="Weisblat D.A."/>
            <person name="Putnam N.H."/>
            <person name="Grigoriev I.V."/>
            <person name="Rokhsar D.S."/>
        </authorList>
    </citation>
    <scope>NUCLEOTIDE SEQUENCE</scope>
    <source>
        <strain evidence="6">I ESC-2004</strain>
    </source>
</reference>
<dbReference type="EMBL" id="AMQN01013245">
    <property type="status" value="NOT_ANNOTATED_CDS"/>
    <property type="molecule type" value="Genomic_DNA"/>
</dbReference>
<dbReference type="PANTHER" id="PTHR11161">
    <property type="entry name" value="O-ACYLTRANSFERASE"/>
    <property type="match status" value="1"/>
</dbReference>
<evidence type="ECO:0000256" key="1">
    <source>
        <dbReference type="SAM" id="Phobius"/>
    </source>
</evidence>
<feature type="transmembrane region" description="Helical" evidence="1">
    <location>
        <begin position="200"/>
        <end position="217"/>
    </location>
</feature>
<accession>R7TFQ8</accession>
<proteinExistence type="predicted"/>
<evidence type="ECO:0000313" key="6">
    <source>
        <dbReference type="Proteomes" id="UP000014760"/>
    </source>
</evidence>
<dbReference type="EnsemblMetazoa" id="CapteT160691">
    <property type="protein sequence ID" value="CapteP160691"/>
    <property type="gene ID" value="CapteG160691"/>
</dbReference>
<reference evidence="5" key="3">
    <citation type="submission" date="2015-06" db="UniProtKB">
        <authorList>
            <consortium name="EnsemblMetazoa"/>
        </authorList>
    </citation>
    <scope>IDENTIFICATION</scope>
</reference>
<feature type="transmembrane region" description="Helical" evidence="1">
    <location>
        <begin position="336"/>
        <end position="358"/>
    </location>
</feature>
<dbReference type="AlphaFoldDB" id="R7TFQ8"/>
<keyword evidence="2" id="KW-0732">Signal</keyword>
<keyword evidence="1" id="KW-1133">Transmembrane helix</keyword>
<feature type="transmembrane region" description="Helical" evidence="1">
    <location>
        <begin position="81"/>
        <end position="101"/>
    </location>
</feature>
<sequence length="378" mass="42943">MLSCFSLFANARLLSQAQTANSVSQNDDVTDIQCLHGMRVISMAWIILGHTFLGLFSSGILDTTINITAYPANVLWQPIGNAYFAVETFFFMSGLLVAYHGSKYLERNEGKINVISFTLQRYLRLLPLMSFMMLLWIGLKPYLGSGPVWYTQQEDPGCDQYWWSNLLFIQNFYPVNLEDACNGWTCGADLYENFIWSKPYNRLPPYITGFILGWYLTKPNQSQPTKITHWLISILACLALAVVVLAFFPLRMGFTYSHVFHATYGSLARCIWGVALSGITWSCIYNNNGFINKFLSCKAFIPLSRLTYGVYLFHPLLIFVIVFNHQSPIPFNDVTIMLHFITFLVLSFVAAAILNLLIEIPIQNLKKFLRSGASPLSE</sequence>
<dbReference type="InterPro" id="IPR052728">
    <property type="entry name" value="O2_lipid_transport_reg"/>
</dbReference>
<dbReference type="OrthoDB" id="207378at2759"/>
<feature type="transmembrane region" description="Helical" evidence="1">
    <location>
        <begin position="262"/>
        <end position="285"/>
    </location>
</feature>
<feature type="transmembrane region" description="Helical" evidence="1">
    <location>
        <begin position="306"/>
        <end position="324"/>
    </location>
</feature>
<feature type="transmembrane region" description="Helical" evidence="1">
    <location>
        <begin position="122"/>
        <end position="139"/>
    </location>
</feature>
<dbReference type="PANTHER" id="PTHR11161:SF0">
    <property type="entry name" value="O-ACYLTRANSFERASE LIKE PROTEIN"/>
    <property type="match status" value="1"/>
</dbReference>
<feature type="transmembrane region" description="Helical" evidence="1">
    <location>
        <begin position="229"/>
        <end position="250"/>
    </location>
</feature>
<dbReference type="InterPro" id="IPR002656">
    <property type="entry name" value="Acyl_transf_3_dom"/>
</dbReference>
<feature type="domain" description="Acyltransferase 3" evidence="3">
    <location>
        <begin position="192"/>
        <end position="354"/>
    </location>
</feature>
<protein>
    <recommendedName>
        <fullName evidence="3">Acyltransferase 3 domain-containing protein</fullName>
    </recommendedName>
</protein>
<dbReference type="Pfam" id="PF01757">
    <property type="entry name" value="Acyl_transf_3"/>
    <property type="match status" value="2"/>
</dbReference>
<dbReference type="OMA" id="PTQQIER"/>
<evidence type="ECO:0000259" key="3">
    <source>
        <dbReference type="Pfam" id="PF01757"/>
    </source>
</evidence>
<keyword evidence="1" id="KW-0472">Membrane</keyword>
<keyword evidence="1" id="KW-0812">Transmembrane</keyword>
<feature type="transmembrane region" description="Helical" evidence="1">
    <location>
        <begin position="40"/>
        <end position="61"/>
    </location>
</feature>
<organism evidence="4">
    <name type="scientific">Capitella teleta</name>
    <name type="common">Polychaete worm</name>
    <dbReference type="NCBI Taxonomy" id="283909"/>
    <lineage>
        <taxon>Eukaryota</taxon>
        <taxon>Metazoa</taxon>
        <taxon>Spiralia</taxon>
        <taxon>Lophotrochozoa</taxon>
        <taxon>Annelida</taxon>
        <taxon>Polychaeta</taxon>
        <taxon>Sedentaria</taxon>
        <taxon>Scolecida</taxon>
        <taxon>Capitellidae</taxon>
        <taxon>Capitella</taxon>
    </lineage>
</organism>
<dbReference type="EMBL" id="KB310063">
    <property type="protein sequence ID" value="ELT92628.1"/>
    <property type="molecule type" value="Genomic_DNA"/>
</dbReference>
<reference evidence="4 6" key="2">
    <citation type="journal article" date="2013" name="Nature">
        <title>Insights into bilaterian evolution from three spiralian genomes.</title>
        <authorList>
            <person name="Simakov O."/>
            <person name="Marletaz F."/>
            <person name="Cho S.J."/>
            <person name="Edsinger-Gonzales E."/>
            <person name="Havlak P."/>
            <person name="Hellsten U."/>
            <person name="Kuo D.H."/>
            <person name="Larsson T."/>
            <person name="Lv J."/>
            <person name="Arendt D."/>
            <person name="Savage R."/>
            <person name="Osoegawa K."/>
            <person name="de Jong P."/>
            <person name="Grimwood J."/>
            <person name="Chapman J.A."/>
            <person name="Shapiro H."/>
            <person name="Aerts A."/>
            <person name="Otillar R.P."/>
            <person name="Terry A.Y."/>
            <person name="Boore J.L."/>
            <person name="Grigoriev I.V."/>
            <person name="Lindberg D.R."/>
            <person name="Seaver E.C."/>
            <person name="Weisblat D.A."/>
            <person name="Putnam N.H."/>
            <person name="Rokhsar D.S."/>
        </authorList>
    </citation>
    <scope>NUCLEOTIDE SEQUENCE</scope>
    <source>
        <strain evidence="4 6">I ESC-2004</strain>
    </source>
</reference>
<name>R7TFQ8_CAPTE</name>
<gene>
    <name evidence="4" type="ORF">CAPTEDRAFT_160691</name>
</gene>
<dbReference type="Proteomes" id="UP000014760">
    <property type="component" value="Unassembled WGS sequence"/>
</dbReference>
<dbReference type="STRING" id="283909.R7TFQ8"/>
<feature type="domain" description="Acyltransferase 3" evidence="3">
    <location>
        <begin position="34"/>
        <end position="152"/>
    </location>
</feature>
<evidence type="ECO:0000313" key="5">
    <source>
        <dbReference type="EnsemblMetazoa" id="CapteP160691"/>
    </source>
</evidence>